<dbReference type="InterPro" id="IPR011009">
    <property type="entry name" value="Kinase-like_dom_sf"/>
</dbReference>
<dbReference type="Pfam" id="PF00531">
    <property type="entry name" value="Death"/>
    <property type="match status" value="1"/>
</dbReference>
<dbReference type="InterPro" id="IPR000719">
    <property type="entry name" value="Prot_kinase_dom"/>
</dbReference>
<evidence type="ECO:0000256" key="1">
    <source>
        <dbReference type="ARBA" id="ARBA00022741"/>
    </source>
</evidence>
<feature type="compositionally biased region" description="Low complexity" evidence="4">
    <location>
        <begin position="76"/>
        <end position="131"/>
    </location>
</feature>
<dbReference type="EMBL" id="NJHN03000039">
    <property type="protein sequence ID" value="KAH9421602.1"/>
    <property type="molecule type" value="Genomic_DNA"/>
</dbReference>
<dbReference type="Pfam" id="PF00069">
    <property type="entry name" value="Pkinase"/>
    <property type="match status" value="1"/>
</dbReference>
<feature type="region of interest" description="Disordered" evidence="4">
    <location>
        <begin position="451"/>
        <end position="476"/>
    </location>
</feature>
<evidence type="ECO:0000256" key="2">
    <source>
        <dbReference type="ARBA" id="ARBA00022840"/>
    </source>
</evidence>
<feature type="region of interest" description="Disordered" evidence="4">
    <location>
        <begin position="22"/>
        <end position="135"/>
    </location>
</feature>
<dbReference type="Proteomes" id="UP000887458">
    <property type="component" value="Unassembled WGS sequence"/>
</dbReference>
<dbReference type="Gene3D" id="1.10.510.10">
    <property type="entry name" value="Transferase(Phosphotransferase) domain 1"/>
    <property type="match status" value="1"/>
</dbReference>
<feature type="compositionally biased region" description="Low complexity" evidence="4">
    <location>
        <begin position="459"/>
        <end position="476"/>
    </location>
</feature>
<dbReference type="SUPFAM" id="SSF47986">
    <property type="entry name" value="DEATH domain"/>
    <property type="match status" value="1"/>
</dbReference>
<feature type="binding site" evidence="3">
    <location>
        <position position="564"/>
    </location>
    <ligand>
        <name>ATP</name>
        <dbReference type="ChEBI" id="CHEBI:30616"/>
    </ligand>
</feature>
<reference evidence="6 7" key="1">
    <citation type="journal article" date="2018" name="J. Allergy Clin. Immunol.">
        <title>High-quality assembly of Dermatophagoides pteronyssinus genome and transcriptome reveals a wide range of novel allergens.</title>
        <authorList>
            <person name="Liu X.Y."/>
            <person name="Yang K.Y."/>
            <person name="Wang M.Q."/>
            <person name="Kwok J.S."/>
            <person name="Zeng X."/>
            <person name="Yang Z."/>
            <person name="Xiao X.J."/>
            <person name="Lau C.P."/>
            <person name="Li Y."/>
            <person name="Huang Z.M."/>
            <person name="Ba J.G."/>
            <person name="Yim A.K."/>
            <person name="Ouyang C.Y."/>
            <person name="Ngai S.M."/>
            <person name="Chan T.F."/>
            <person name="Leung E.L."/>
            <person name="Liu L."/>
            <person name="Liu Z.G."/>
            <person name="Tsui S.K."/>
        </authorList>
    </citation>
    <scope>NUCLEOTIDE SEQUENCE [LARGE SCALE GENOMIC DNA]</scope>
    <source>
        <strain evidence="6">Derp</strain>
    </source>
</reference>
<evidence type="ECO:0000313" key="7">
    <source>
        <dbReference type="Proteomes" id="UP000887458"/>
    </source>
</evidence>
<evidence type="ECO:0000259" key="5">
    <source>
        <dbReference type="PROSITE" id="PS50011"/>
    </source>
</evidence>
<dbReference type="InterPro" id="IPR000488">
    <property type="entry name" value="Death_dom"/>
</dbReference>
<keyword evidence="6" id="KW-0675">Receptor</keyword>
<feature type="compositionally biased region" description="Basic and acidic residues" evidence="4">
    <location>
        <begin position="32"/>
        <end position="68"/>
    </location>
</feature>
<dbReference type="InterPro" id="IPR017441">
    <property type="entry name" value="Protein_kinase_ATP_BS"/>
</dbReference>
<dbReference type="SMART" id="SM00220">
    <property type="entry name" value="S_TKc"/>
    <property type="match status" value="1"/>
</dbReference>
<dbReference type="InterPro" id="IPR011029">
    <property type="entry name" value="DEATH-like_dom_sf"/>
</dbReference>
<dbReference type="Gene3D" id="3.30.200.20">
    <property type="entry name" value="Phosphorylase Kinase, domain 1"/>
    <property type="match status" value="1"/>
</dbReference>
<name>A0ABQ8JGP3_DERPT</name>
<dbReference type="PROSITE" id="PS00107">
    <property type="entry name" value="PROTEIN_KINASE_ATP"/>
    <property type="match status" value="1"/>
</dbReference>
<dbReference type="InterPro" id="IPR008271">
    <property type="entry name" value="Ser/Thr_kinase_AS"/>
</dbReference>
<dbReference type="InterPro" id="IPR018792">
    <property type="entry name" value="NUPR1-like"/>
</dbReference>
<proteinExistence type="predicted"/>
<evidence type="ECO:0000256" key="4">
    <source>
        <dbReference type="SAM" id="MobiDB-lite"/>
    </source>
</evidence>
<organism evidence="6 7">
    <name type="scientific">Dermatophagoides pteronyssinus</name>
    <name type="common">European house dust mite</name>
    <dbReference type="NCBI Taxonomy" id="6956"/>
    <lineage>
        <taxon>Eukaryota</taxon>
        <taxon>Metazoa</taxon>
        <taxon>Ecdysozoa</taxon>
        <taxon>Arthropoda</taxon>
        <taxon>Chelicerata</taxon>
        <taxon>Arachnida</taxon>
        <taxon>Acari</taxon>
        <taxon>Acariformes</taxon>
        <taxon>Sarcoptiformes</taxon>
        <taxon>Astigmata</taxon>
        <taxon>Psoroptidia</taxon>
        <taxon>Analgoidea</taxon>
        <taxon>Pyroglyphidae</taxon>
        <taxon>Dermatophagoidinae</taxon>
        <taxon>Dermatophagoides</taxon>
    </lineage>
</organism>
<gene>
    <name evidence="6" type="primary">IRAK1</name>
    <name evidence="6" type="ORF">DERP_009005</name>
</gene>
<feature type="region of interest" description="Disordered" evidence="4">
    <location>
        <begin position="173"/>
        <end position="200"/>
    </location>
</feature>
<dbReference type="SUPFAM" id="SSF56112">
    <property type="entry name" value="Protein kinase-like (PK-like)"/>
    <property type="match status" value="1"/>
</dbReference>
<keyword evidence="7" id="KW-1185">Reference proteome</keyword>
<keyword evidence="1 3" id="KW-0547">Nucleotide-binding</keyword>
<comment type="caution">
    <text evidence="6">The sequence shown here is derived from an EMBL/GenBank/DDBJ whole genome shotgun (WGS) entry which is preliminary data.</text>
</comment>
<sequence length="1118" mass="127720">MSSLEDPTIMDYYMFEHDKHMFSSQSGKQRTKKEAEQHTNRFDPNGHSRKISEKLRNSEQKKKLENLKPKPRTLIMSNMNINTNNHSTINDNNNQQQQQQQQQQNNNMIDNNNTSTIKITSTGTSSSSSSSSKRKMPINGLEIITTTIPSSLQQQQSSSTTSATGTFMIESLSNQQRNWPSSSSSSSPPPKSPILPSYDMGVDAHQNYYHPLHHPLPHHHHQHYQLPNQHLPTTTTFFQSPQHLTPIIIPSAPNPKETFAPLTPPPPMLYSSTQTANSNYGGGYQSQNISNRSQVLYVYELPYNIRKSICDLLDADNSWRELGGRYMGFNDTQLTLISHALYRSASPTNELLTKWESSNAKIKHLFIYLAQMKHHRSLKYLLPFVDQKLRLMYETTNNNNNNENTDNNDDVNYQSFDHQEYNRSKLNNQSSSSTALLNKNIKQSTMKGFVGENSKFYPNQNHQNRFKNNPNNNNGIQMDEEQTLIDLQNNNTKKPESNNNNNNNDNQIKSNENEYLLKIDDFKITYKELVIATDDFSNDNILGSGGFGTVYIGDWKGTKVAIKKLKGLDNLTQALTELRILNCCRIDNILPLYAVSLDGPEPCLIYQYMSNGSLEDRLLCKDNTKPLTWLQRSRIGEGIARALNFLHTLKGNPFVHGDVKSANILLDQIFEPKLGDFGLARQVAKNNRNENSIYTHCTVSSVNGTSVYLPAEYLRQKILSPAVDVYSYGIVILEMATGRRAYDGKKLLINSVEDEYSKVQNQTLQIQSIKLDNCNNLNQKQDSFNENQLKFLMDKRIVNQNEGQYLFNYLLELGRRCAHKIKSKRPIMVQILEYYNQCKATEQIYQLCDKVIKNKLQLSTTTKQQLQLSKTDVKNPIELQLWYDFVRKSCGTLSEIVFENFDAQVTKIIDDLILTTNDNDETNESTYYLDLLLCSNKNRLSNRSLIIRSKNNNNNNPDTTISTTTTTKSNCKIEKSTTISSEISINNHQSTNISIDNNSCCSIDHQSKTDDDDDDENLSKILKLINLDHKQSQQQSQQNDESTKNVEKNLLKVDNHGDDHNDDVGVNDDQECRKNIMKDNDEQQQIQQTQQQYSTPFIPLLSALGFNTNDLDQSIIHS</sequence>
<reference evidence="6 7" key="2">
    <citation type="journal article" date="2022" name="Mol. Biol. Evol.">
        <title>Comparative Genomics Reveals Insights into the Divergent Evolution of Astigmatic Mites and Household Pest Adaptations.</title>
        <authorList>
            <person name="Xiong Q."/>
            <person name="Wan A.T."/>
            <person name="Liu X."/>
            <person name="Fung C.S."/>
            <person name="Xiao X."/>
            <person name="Malainual N."/>
            <person name="Hou J."/>
            <person name="Wang L."/>
            <person name="Wang M."/>
            <person name="Yang K.Y."/>
            <person name="Cui Y."/>
            <person name="Leung E.L."/>
            <person name="Nong W."/>
            <person name="Shin S.K."/>
            <person name="Au S.W."/>
            <person name="Jeong K.Y."/>
            <person name="Chew F.T."/>
            <person name="Hui J.H."/>
            <person name="Leung T.F."/>
            <person name="Tungtrongchitr A."/>
            <person name="Zhong N."/>
            <person name="Liu Z."/>
            <person name="Tsui S.K."/>
        </authorList>
    </citation>
    <scope>NUCLEOTIDE SEQUENCE [LARGE SCALE GENOMIC DNA]</scope>
    <source>
        <strain evidence="6">Derp</strain>
    </source>
</reference>
<accession>A0ABQ8JGP3</accession>
<evidence type="ECO:0000313" key="6">
    <source>
        <dbReference type="EMBL" id="KAH9421602.1"/>
    </source>
</evidence>
<dbReference type="PROSITE" id="PS50011">
    <property type="entry name" value="PROTEIN_KINASE_DOM"/>
    <property type="match status" value="1"/>
</dbReference>
<feature type="domain" description="Protein kinase" evidence="5">
    <location>
        <begin position="536"/>
        <end position="845"/>
    </location>
</feature>
<dbReference type="PROSITE" id="PS00108">
    <property type="entry name" value="PROTEIN_KINASE_ST"/>
    <property type="match status" value="1"/>
</dbReference>
<keyword evidence="6" id="KW-0418">Kinase</keyword>
<dbReference type="Pfam" id="PF10195">
    <property type="entry name" value="Phospho_p8"/>
    <property type="match status" value="1"/>
</dbReference>
<keyword evidence="6" id="KW-0808">Transferase</keyword>
<keyword evidence="2 3" id="KW-0067">ATP-binding</keyword>
<dbReference type="GO" id="GO:0016301">
    <property type="term" value="F:kinase activity"/>
    <property type="evidence" value="ECO:0007669"/>
    <property type="project" value="UniProtKB-KW"/>
</dbReference>
<dbReference type="PANTHER" id="PTHR27001">
    <property type="entry name" value="OS01G0253100 PROTEIN"/>
    <property type="match status" value="1"/>
</dbReference>
<dbReference type="PANTHER" id="PTHR27001:SF939">
    <property type="entry name" value="INTERLEUKIN 1 RECEPTOR ASSOCIATED KINASE 1"/>
    <property type="match status" value="1"/>
</dbReference>
<dbReference type="Gene3D" id="1.10.533.10">
    <property type="entry name" value="Death Domain, Fas"/>
    <property type="match status" value="1"/>
</dbReference>
<evidence type="ECO:0000256" key="3">
    <source>
        <dbReference type="PROSITE-ProRule" id="PRU10141"/>
    </source>
</evidence>
<protein>
    <submittedName>
        <fullName evidence="6">Interleukin-1 receptor-associated kinase 1</fullName>
    </submittedName>
</protein>